<name>A0A439DS02_9MYCO</name>
<evidence type="ECO:0000313" key="2">
    <source>
        <dbReference type="Proteomes" id="UP000287177"/>
    </source>
</evidence>
<evidence type="ECO:0000313" key="1">
    <source>
        <dbReference type="EMBL" id="RWA19006.1"/>
    </source>
</evidence>
<dbReference type="Proteomes" id="UP000287177">
    <property type="component" value="Unassembled WGS sequence"/>
</dbReference>
<organism evidence="1 2">
    <name type="scientific">Mycolicibacterium elephantis DSM 44368</name>
    <dbReference type="NCBI Taxonomy" id="1335622"/>
    <lineage>
        <taxon>Bacteria</taxon>
        <taxon>Bacillati</taxon>
        <taxon>Actinomycetota</taxon>
        <taxon>Actinomycetes</taxon>
        <taxon>Mycobacteriales</taxon>
        <taxon>Mycobacteriaceae</taxon>
        <taxon>Mycolicibacterium</taxon>
    </lineage>
</organism>
<reference evidence="1 2" key="1">
    <citation type="submission" date="2013-06" db="EMBL/GenBank/DDBJ databases">
        <title>The draft sequence of the Mycobacterium elephantis genome.</title>
        <authorList>
            <person name="Pettersson F.B."/>
            <person name="Das S."/>
            <person name="Dasgupta S."/>
            <person name="Bhattacharya A."/>
            <person name="Kirsebom L.A."/>
        </authorList>
    </citation>
    <scope>NUCLEOTIDE SEQUENCE [LARGE SCALE GENOMIC DNA]</scope>
    <source>
        <strain evidence="1 2">DSM 44368</strain>
    </source>
</reference>
<keyword evidence="2" id="KW-1185">Reference proteome</keyword>
<dbReference type="EMBL" id="ATDN01000022">
    <property type="protein sequence ID" value="RWA19006.1"/>
    <property type="molecule type" value="Genomic_DNA"/>
</dbReference>
<gene>
    <name evidence="1" type="ORF">MELE44368_22815</name>
</gene>
<comment type="caution">
    <text evidence="1">The sequence shown here is derived from an EMBL/GenBank/DDBJ whole genome shotgun (WGS) entry which is preliminary data.</text>
</comment>
<protein>
    <submittedName>
        <fullName evidence="1">Uncharacterized protein</fullName>
    </submittedName>
</protein>
<sequence>MVPDRFQVPINAPTASRMNNALVMDDSAP</sequence>
<dbReference type="AlphaFoldDB" id="A0A439DS02"/>
<proteinExistence type="predicted"/>
<accession>A0A439DS02</accession>